<gene>
    <name evidence="1" type="ORF">FGO68_gene3766</name>
</gene>
<dbReference type="AlphaFoldDB" id="A0A8J8NFD1"/>
<comment type="caution">
    <text evidence="1">The sequence shown here is derived from an EMBL/GenBank/DDBJ whole genome shotgun (WGS) entry which is preliminary data.</text>
</comment>
<dbReference type="Proteomes" id="UP000785679">
    <property type="component" value="Unassembled WGS sequence"/>
</dbReference>
<organism evidence="1 2">
    <name type="scientific">Halteria grandinella</name>
    <dbReference type="NCBI Taxonomy" id="5974"/>
    <lineage>
        <taxon>Eukaryota</taxon>
        <taxon>Sar</taxon>
        <taxon>Alveolata</taxon>
        <taxon>Ciliophora</taxon>
        <taxon>Intramacronucleata</taxon>
        <taxon>Spirotrichea</taxon>
        <taxon>Stichotrichia</taxon>
        <taxon>Sporadotrichida</taxon>
        <taxon>Halteriidae</taxon>
        <taxon>Halteria</taxon>
    </lineage>
</organism>
<protein>
    <submittedName>
        <fullName evidence="1">Uncharacterized protein</fullName>
    </submittedName>
</protein>
<evidence type="ECO:0000313" key="2">
    <source>
        <dbReference type="Proteomes" id="UP000785679"/>
    </source>
</evidence>
<dbReference type="EMBL" id="RRYP01019198">
    <property type="protein sequence ID" value="TNV73330.1"/>
    <property type="molecule type" value="Genomic_DNA"/>
</dbReference>
<proteinExistence type="predicted"/>
<sequence>MLKNIIKVNQQQFTVEVQRPQIGNPDDQMMSIVDKDHQLAPSDRMQIIILLIMIMLGKKLIKINRQSKQLSSNLINRHLMQYISGLQLEKMAFQGAGLPVFGKKKQSYRRFRTILQLMIRKYMGLPAIMLDRGGAILPRYHNQQISLASIIGLIIRNQITGFKRVAPQ</sequence>
<keyword evidence="2" id="KW-1185">Reference proteome</keyword>
<evidence type="ECO:0000313" key="1">
    <source>
        <dbReference type="EMBL" id="TNV73330.1"/>
    </source>
</evidence>
<reference evidence="1" key="1">
    <citation type="submission" date="2019-06" db="EMBL/GenBank/DDBJ databases">
        <authorList>
            <person name="Zheng W."/>
        </authorList>
    </citation>
    <scope>NUCLEOTIDE SEQUENCE</scope>
    <source>
        <strain evidence="1">QDHG01</strain>
    </source>
</reference>
<accession>A0A8J8NFD1</accession>
<name>A0A8J8NFD1_HALGN</name>